<comment type="caution">
    <text evidence="17">The sequence shown here is derived from an EMBL/GenBank/DDBJ whole genome shotgun (WGS) entry which is preliminary data.</text>
</comment>
<feature type="transmembrane region" description="Helical" evidence="15">
    <location>
        <begin position="192"/>
        <end position="212"/>
    </location>
</feature>
<dbReference type="GO" id="GO:0005886">
    <property type="term" value="C:plasma membrane"/>
    <property type="evidence" value="ECO:0007669"/>
    <property type="project" value="TreeGrafter"/>
</dbReference>
<evidence type="ECO:0000259" key="16">
    <source>
        <dbReference type="PROSITE" id="PS51384"/>
    </source>
</evidence>
<keyword evidence="4" id="KW-0813">Transport</keyword>
<keyword evidence="6" id="KW-0479">Metal-binding</keyword>
<evidence type="ECO:0000256" key="2">
    <source>
        <dbReference type="ARBA" id="ARBA00004141"/>
    </source>
</evidence>
<evidence type="ECO:0000256" key="11">
    <source>
        <dbReference type="ARBA" id="ARBA00023136"/>
    </source>
</evidence>
<dbReference type="InterPro" id="IPR017938">
    <property type="entry name" value="Riboflavin_synthase-like_b-brl"/>
</dbReference>
<comment type="cofactor">
    <cofactor evidence="1">
        <name>FAD</name>
        <dbReference type="ChEBI" id="CHEBI:57692"/>
    </cofactor>
</comment>
<evidence type="ECO:0000256" key="4">
    <source>
        <dbReference type="ARBA" id="ARBA00022448"/>
    </source>
</evidence>
<dbReference type="PANTHER" id="PTHR11972">
    <property type="entry name" value="NADPH OXIDASE"/>
    <property type="match status" value="1"/>
</dbReference>
<proteinExistence type="inferred from homology"/>
<dbReference type="InterPro" id="IPR039261">
    <property type="entry name" value="FNR_nucleotide-bd"/>
</dbReference>
<dbReference type="Pfam" id="PF01794">
    <property type="entry name" value="Ferric_reduct"/>
    <property type="match status" value="1"/>
</dbReference>
<dbReference type="SUPFAM" id="SSF52343">
    <property type="entry name" value="Ferredoxin reductase-like, C-terminal NADP-linked domain"/>
    <property type="match status" value="1"/>
</dbReference>
<dbReference type="SFLD" id="SFLDS00052">
    <property type="entry name" value="Ferric_Reductase_Domain"/>
    <property type="match status" value="1"/>
</dbReference>
<dbReference type="Gene3D" id="3.40.50.80">
    <property type="entry name" value="Nucleotide-binding domain of ferredoxin-NADP reductase (FNR) module"/>
    <property type="match status" value="1"/>
</dbReference>
<protein>
    <recommendedName>
        <fullName evidence="13">ferric-chelate reductase (NADH)</fullName>
        <ecNumber evidence="13">1.16.1.7</ecNumber>
    </recommendedName>
</protein>
<evidence type="ECO:0000256" key="5">
    <source>
        <dbReference type="ARBA" id="ARBA00022692"/>
    </source>
</evidence>
<accession>A0AA88WZM0</accession>
<evidence type="ECO:0000256" key="8">
    <source>
        <dbReference type="ARBA" id="ARBA00023002"/>
    </source>
</evidence>
<dbReference type="AlphaFoldDB" id="A0AA88WZM0"/>
<evidence type="ECO:0000256" key="12">
    <source>
        <dbReference type="ARBA" id="ARBA00050970"/>
    </source>
</evidence>
<comment type="catalytic activity">
    <reaction evidence="12">
        <text>2 a Fe(II)-siderophore + NAD(+) + H(+) = 2 a Fe(III)-siderophore + NADH</text>
        <dbReference type="Rhea" id="RHEA:15061"/>
        <dbReference type="Rhea" id="RHEA-COMP:11342"/>
        <dbReference type="Rhea" id="RHEA-COMP:11344"/>
        <dbReference type="ChEBI" id="CHEBI:15378"/>
        <dbReference type="ChEBI" id="CHEBI:29033"/>
        <dbReference type="ChEBI" id="CHEBI:29034"/>
        <dbReference type="ChEBI" id="CHEBI:57540"/>
        <dbReference type="ChEBI" id="CHEBI:57945"/>
        <dbReference type="EC" id="1.16.1.7"/>
    </reaction>
</comment>
<dbReference type="InterPro" id="IPR013112">
    <property type="entry name" value="FAD-bd_8"/>
</dbReference>
<evidence type="ECO:0000313" key="17">
    <source>
        <dbReference type="EMBL" id="KAK3037218.1"/>
    </source>
</evidence>
<dbReference type="InterPro" id="IPR017927">
    <property type="entry name" value="FAD-bd_FR_type"/>
</dbReference>
<dbReference type="InterPro" id="IPR050369">
    <property type="entry name" value="RBOH/FRE"/>
</dbReference>
<keyword evidence="18" id="KW-1185">Reference proteome</keyword>
<dbReference type="PANTHER" id="PTHR11972:SF41">
    <property type="entry name" value="FERRIC REDUCTION OXIDASE 2"/>
    <property type="match status" value="1"/>
</dbReference>
<dbReference type="SUPFAM" id="SSF63380">
    <property type="entry name" value="Riboflavin synthase domain-like"/>
    <property type="match status" value="1"/>
</dbReference>
<dbReference type="CDD" id="cd06186">
    <property type="entry name" value="NOX_Duox_like_FAD_NADP"/>
    <property type="match status" value="1"/>
</dbReference>
<evidence type="ECO:0000313" key="18">
    <source>
        <dbReference type="Proteomes" id="UP001188597"/>
    </source>
</evidence>
<feature type="transmembrane region" description="Helical" evidence="15">
    <location>
        <begin position="147"/>
        <end position="172"/>
    </location>
</feature>
<dbReference type="GO" id="GO:0140618">
    <property type="term" value="F:ferric-chelate reductase (NADH) activity"/>
    <property type="evidence" value="ECO:0007669"/>
    <property type="project" value="UniProtKB-EC"/>
</dbReference>
<dbReference type="Pfam" id="PF08022">
    <property type="entry name" value="FAD_binding_8"/>
    <property type="match status" value="1"/>
</dbReference>
<feature type="transmembrane region" description="Helical" evidence="15">
    <location>
        <begin position="589"/>
        <end position="615"/>
    </location>
</feature>
<dbReference type="InterPro" id="IPR013121">
    <property type="entry name" value="Fe_red_NAD-bd_6"/>
</dbReference>
<name>A0AA88WZM0_9ASTE</name>
<dbReference type="SFLD" id="SFLDG01168">
    <property type="entry name" value="Ferric_reductase_subgroup_(FRE"/>
    <property type="match status" value="1"/>
</dbReference>
<dbReference type="PROSITE" id="PS51384">
    <property type="entry name" value="FAD_FR"/>
    <property type="match status" value="1"/>
</dbReference>
<dbReference type="EMBL" id="JAVXUP010000127">
    <property type="protein sequence ID" value="KAK3037218.1"/>
    <property type="molecule type" value="Genomic_DNA"/>
</dbReference>
<feature type="domain" description="FAD-binding FR-type" evidence="16">
    <location>
        <begin position="370"/>
        <end position="473"/>
    </location>
</feature>
<feature type="transmembrane region" description="Helical" evidence="15">
    <location>
        <begin position="88"/>
        <end position="108"/>
    </location>
</feature>
<evidence type="ECO:0000256" key="3">
    <source>
        <dbReference type="ARBA" id="ARBA00006278"/>
    </source>
</evidence>
<keyword evidence="5 15" id="KW-0812">Transmembrane</keyword>
<keyword evidence="10" id="KW-0406">Ion transport</keyword>
<reference evidence="17" key="1">
    <citation type="submission" date="2022-12" db="EMBL/GenBank/DDBJ databases">
        <title>Draft genome assemblies for two species of Escallonia (Escalloniales).</title>
        <authorList>
            <person name="Chanderbali A."/>
            <person name="Dervinis C."/>
            <person name="Anghel I."/>
            <person name="Soltis D."/>
            <person name="Soltis P."/>
            <person name="Zapata F."/>
        </authorList>
    </citation>
    <scope>NUCLEOTIDE SEQUENCE</scope>
    <source>
        <strain evidence="17">UCBG64.0493</strain>
        <tissue evidence="17">Leaf</tissue>
    </source>
</reference>
<keyword evidence="8" id="KW-0560">Oxidoreductase</keyword>
<feature type="region of interest" description="Disordered" evidence="14">
    <location>
        <begin position="1"/>
        <end position="29"/>
    </location>
</feature>
<dbReference type="GO" id="GO:0006811">
    <property type="term" value="P:monoatomic ion transport"/>
    <property type="evidence" value="ECO:0007669"/>
    <property type="project" value="UniProtKB-KW"/>
</dbReference>
<evidence type="ECO:0000256" key="14">
    <source>
        <dbReference type="SAM" id="MobiDB-lite"/>
    </source>
</evidence>
<organism evidence="17 18">
    <name type="scientific">Escallonia herrerae</name>
    <dbReference type="NCBI Taxonomy" id="1293975"/>
    <lineage>
        <taxon>Eukaryota</taxon>
        <taxon>Viridiplantae</taxon>
        <taxon>Streptophyta</taxon>
        <taxon>Embryophyta</taxon>
        <taxon>Tracheophyta</taxon>
        <taxon>Spermatophyta</taxon>
        <taxon>Magnoliopsida</taxon>
        <taxon>eudicotyledons</taxon>
        <taxon>Gunneridae</taxon>
        <taxon>Pentapetalae</taxon>
        <taxon>asterids</taxon>
        <taxon>campanulids</taxon>
        <taxon>Escalloniales</taxon>
        <taxon>Escalloniaceae</taxon>
        <taxon>Escallonia</taxon>
    </lineage>
</organism>
<feature type="transmembrane region" description="Helical" evidence="15">
    <location>
        <begin position="233"/>
        <end position="255"/>
    </location>
</feature>
<dbReference type="GO" id="GO:0046872">
    <property type="term" value="F:metal ion binding"/>
    <property type="evidence" value="ECO:0007669"/>
    <property type="project" value="UniProtKB-KW"/>
</dbReference>
<dbReference type="EC" id="1.16.1.7" evidence="13"/>
<sequence length="626" mass="70555">MGTLSEKQKVQERGKERLRAMPMKRSPDYEGSKKAQLAIKLVWMMMPTTTFWLQWLPAIHAKTDSTYFGSQGSVSSSSSLKTLGSANILIYTLPVLFIASLSCLYLHLGKQYADQDSKSNSKNSRLVSWRRPALVKGPLGIVSRSELAFLVIFISLLVWSFSAYIHGMFANITRKSASQMGDQVWEVKLDSAALMLGLVGNICLASLFFPVTRGSSVLRLIGLTSEWSIKYDIWLGHAVMTLFTAHGLCYIIFWVNTHQIANEIHVNHDIGMIRVTRTLNDLICANADAEMGQSWDLKCGWRISLGFWFSRVGDELSWHQEKAFELFFYTHHLYIFFLAFFILHVGFSYCWITLPGFYLFLVDRCLRFLQSQQRVRLFSAHLLPCQAVELNFSKSPGLGYNPTSTIFINVPAISKLQWHPFTITSSSNMDPEKLSVVIKSEGSWSHRLYEKLALPMERLEVSLEGPYGPASTHFLRHDTLVMVSGGSGVTPFISIICELLFTSGTTSFKTPRLLLVTVFKKSVDLNMLDLLLPVSGTICDFSKLRLQIEAYVTRENGPTRDGQKPHMTVWFKPSTSDAPVSASLGSNSWLWLGAIIVSSTVGFLLLVSVLTRFYIYPIDHNSNMTF</sequence>
<dbReference type="Proteomes" id="UP001188597">
    <property type="component" value="Unassembled WGS sequence"/>
</dbReference>
<feature type="transmembrane region" description="Helical" evidence="15">
    <location>
        <begin position="333"/>
        <end position="361"/>
    </location>
</feature>
<dbReference type="Pfam" id="PF08030">
    <property type="entry name" value="NAD_binding_6"/>
    <property type="match status" value="1"/>
</dbReference>
<evidence type="ECO:0000256" key="9">
    <source>
        <dbReference type="ARBA" id="ARBA00023004"/>
    </source>
</evidence>
<dbReference type="FunFam" id="3.40.50.80:FF:000039">
    <property type="entry name" value="Ferric reduction oxidase 3"/>
    <property type="match status" value="1"/>
</dbReference>
<evidence type="ECO:0000256" key="13">
    <source>
        <dbReference type="ARBA" id="ARBA00066905"/>
    </source>
</evidence>
<evidence type="ECO:0000256" key="15">
    <source>
        <dbReference type="SAM" id="Phobius"/>
    </source>
</evidence>
<comment type="subcellular location">
    <subcellularLocation>
        <location evidence="2">Membrane</location>
        <topology evidence="2">Multi-pass membrane protein</topology>
    </subcellularLocation>
</comment>
<keyword evidence="11 15" id="KW-0472">Membrane</keyword>
<dbReference type="InterPro" id="IPR013130">
    <property type="entry name" value="Fe3_Rdtase_TM_dom"/>
</dbReference>
<keyword evidence="7 15" id="KW-1133">Transmembrane helix</keyword>
<evidence type="ECO:0000256" key="1">
    <source>
        <dbReference type="ARBA" id="ARBA00001974"/>
    </source>
</evidence>
<evidence type="ECO:0000256" key="10">
    <source>
        <dbReference type="ARBA" id="ARBA00023065"/>
    </source>
</evidence>
<comment type="similarity">
    <text evidence="3">Belongs to the ferric reductase (FRE) family.</text>
</comment>
<keyword evidence="9" id="KW-0408">Iron</keyword>
<gene>
    <name evidence="17" type="ORF">RJ639_030111</name>
</gene>
<evidence type="ECO:0000256" key="7">
    <source>
        <dbReference type="ARBA" id="ARBA00022989"/>
    </source>
</evidence>
<evidence type="ECO:0000256" key="6">
    <source>
        <dbReference type="ARBA" id="ARBA00022723"/>
    </source>
</evidence>